<dbReference type="AlphaFoldDB" id="A0A1L9S619"/>
<name>A0A1L9S619_9EURO</name>
<accession>A0A1L9S619</accession>
<keyword evidence="1" id="KW-0732">Signal</keyword>
<evidence type="ECO:0000256" key="1">
    <source>
        <dbReference type="SAM" id="SignalP"/>
    </source>
</evidence>
<protein>
    <recommendedName>
        <fullName evidence="4">Invertebrate defensins family profile domain-containing protein</fullName>
    </recommendedName>
</protein>
<reference evidence="3" key="1">
    <citation type="journal article" date="2017" name="Genome Biol.">
        <title>Comparative genomics reveals high biological diversity and specific adaptations in the industrially and medically important fungal genus Aspergillus.</title>
        <authorList>
            <person name="de Vries R.P."/>
            <person name="Riley R."/>
            <person name="Wiebenga A."/>
            <person name="Aguilar-Osorio G."/>
            <person name="Amillis S."/>
            <person name="Uchima C.A."/>
            <person name="Anderluh G."/>
            <person name="Asadollahi M."/>
            <person name="Askin M."/>
            <person name="Barry K."/>
            <person name="Battaglia E."/>
            <person name="Bayram O."/>
            <person name="Benocci T."/>
            <person name="Braus-Stromeyer S.A."/>
            <person name="Caldana C."/>
            <person name="Canovas D."/>
            <person name="Cerqueira G.C."/>
            <person name="Chen F."/>
            <person name="Chen W."/>
            <person name="Choi C."/>
            <person name="Clum A."/>
            <person name="Dos Santos R.A."/>
            <person name="Damasio A.R."/>
            <person name="Diallinas G."/>
            <person name="Emri T."/>
            <person name="Fekete E."/>
            <person name="Flipphi M."/>
            <person name="Freyberg S."/>
            <person name="Gallo A."/>
            <person name="Gournas C."/>
            <person name="Habgood R."/>
            <person name="Hainaut M."/>
            <person name="Harispe M.L."/>
            <person name="Henrissat B."/>
            <person name="Hilden K.S."/>
            <person name="Hope R."/>
            <person name="Hossain A."/>
            <person name="Karabika E."/>
            <person name="Karaffa L."/>
            <person name="Karanyi Z."/>
            <person name="Krasevec N."/>
            <person name="Kuo A."/>
            <person name="Kusch H."/>
            <person name="LaButti K."/>
            <person name="Lagendijk E.L."/>
            <person name="Lapidus A."/>
            <person name="Levasseur A."/>
            <person name="Lindquist E."/>
            <person name="Lipzen A."/>
            <person name="Logrieco A.F."/>
            <person name="MacCabe A."/>
            <person name="Maekelae M.R."/>
            <person name="Malavazi I."/>
            <person name="Melin P."/>
            <person name="Meyer V."/>
            <person name="Mielnichuk N."/>
            <person name="Miskei M."/>
            <person name="Molnar A.P."/>
            <person name="Mule G."/>
            <person name="Ngan C.Y."/>
            <person name="Orejas M."/>
            <person name="Orosz E."/>
            <person name="Ouedraogo J.P."/>
            <person name="Overkamp K.M."/>
            <person name="Park H.-S."/>
            <person name="Perrone G."/>
            <person name="Piumi F."/>
            <person name="Punt P.J."/>
            <person name="Ram A.F."/>
            <person name="Ramon A."/>
            <person name="Rauscher S."/>
            <person name="Record E."/>
            <person name="Riano-Pachon D.M."/>
            <person name="Robert V."/>
            <person name="Roehrig J."/>
            <person name="Ruller R."/>
            <person name="Salamov A."/>
            <person name="Salih N.S."/>
            <person name="Samson R.A."/>
            <person name="Sandor E."/>
            <person name="Sanguinetti M."/>
            <person name="Schuetze T."/>
            <person name="Sepcic K."/>
            <person name="Shelest E."/>
            <person name="Sherlock G."/>
            <person name="Sophianopoulou V."/>
            <person name="Squina F.M."/>
            <person name="Sun H."/>
            <person name="Susca A."/>
            <person name="Todd R.B."/>
            <person name="Tsang A."/>
            <person name="Unkles S.E."/>
            <person name="van de Wiele N."/>
            <person name="van Rossen-Uffink D."/>
            <person name="Oliveira J.V."/>
            <person name="Vesth T.C."/>
            <person name="Visser J."/>
            <person name="Yu J.-H."/>
            <person name="Zhou M."/>
            <person name="Andersen M.R."/>
            <person name="Archer D.B."/>
            <person name="Baker S.E."/>
            <person name="Benoit I."/>
            <person name="Brakhage A.A."/>
            <person name="Braus G.H."/>
            <person name="Fischer R."/>
            <person name="Frisvad J.C."/>
            <person name="Goldman G.H."/>
            <person name="Houbraken J."/>
            <person name="Oakley B."/>
            <person name="Pocsi I."/>
            <person name="Scazzocchio C."/>
            <person name="Seiboth B."/>
            <person name="vanKuyk P.A."/>
            <person name="Wortman J."/>
            <person name="Dyer P.S."/>
            <person name="Grigoriev I.V."/>
        </authorList>
    </citation>
    <scope>NUCLEOTIDE SEQUENCE [LARGE SCALE GENOMIC DNA]</scope>
    <source>
        <strain evidence="3">CBS 506.65</strain>
    </source>
</reference>
<evidence type="ECO:0000313" key="2">
    <source>
        <dbReference type="EMBL" id="OJJ42570.1"/>
    </source>
</evidence>
<proteinExistence type="predicted"/>
<dbReference type="Proteomes" id="UP000184188">
    <property type="component" value="Unassembled WGS sequence"/>
</dbReference>
<evidence type="ECO:0008006" key="4">
    <source>
        <dbReference type="Google" id="ProtNLM"/>
    </source>
</evidence>
<evidence type="ECO:0000313" key="3">
    <source>
        <dbReference type="Proteomes" id="UP000184188"/>
    </source>
</evidence>
<keyword evidence="3" id="KW-1185">Reference proteome</keyword>
<feature type="signal peptide" evidence="1">
    <location>
        <begin position="1"/>
        <end position="20"/>
    </location>
</feature>
<dbReference type="VEuPathDB" id="FungiDB:ASPZODRAFT_137192"/>
<feature type="chain" id="PRO_5012679642" description="Invertebrate defensins family profile domain-containing protein" evidence="1">
    <location>
        <begin position="21"/>
        <end position="63"/>
    </location>
</feature>
<dbReference type="EMBL" id="KV878358">
    <property type="protein sequence ID" value="OJJ42570.1"/>
    <property type="molecule type" value="Genomic_DNA"/>
</dbReference>
<organism evidence="2 3">
    <name type="scientific">Penicilliopsis zonata CBS 506.65</name>
    <dbReference type="NCBI Taxonomy" id="1073090"/>
    <lineage>
        <taxon>Eukaryota</taxon>
        <taxon>Fungi</taxon>
        <taxon>Dikarya</taxon>
        <taxon>Ascomycota</taxon>
        <taxon>Pezizomycotina</taxon>
        <taxon>Eurotiomycetes</taxon>
        <taxon>Eurotiomycetidae</taxon>
        <taxon>Eurotiales</taxon>
        <taxon>Aspergillaceae</taxon>
        <taxon>Penicilliopsis</taxon>
    </lineage>
</organism>
<dbReference type="RefSeq" id="XP_022577080.1">
    <property type="nucleotide sequence ID" value="XM_022724239.1"/>
</dbReference>
<dbReference type="GeneID" id="34610704"/>
<sequence>MKITSLSIALVLSLATVVAASPAAAKTCHKKHCPKEILKTCCKSTDGEGYCAGGYCYCGIACL</sequence>
<gene>
    <name evidence="2" type="ORF">ASPZODRAFT_137192</name>
</gene>